<sequence>MFTKNISIFSIVLLLTTSVQASPNDFELDVISYHLTIEPDIEKKYISGTVVIKFQIENDANSVAFKSGNLRVDKVTGDNVVGFENRDGSLIIKLSEREKKENELTIDYHGNPTNGLLFDSDRGQTFTIYSTSQWMICNDSPGDKALFHLNISIPSDKDCIASGQLVSQVRKNGKIQYSYQQNYESPTYTYGFAIGNFNQAEEKSGEVLLRYYSQDYTSGQLMTIFKETPTMISFFEEKSGVKYDQSRYSQILIGNHYQEMSGYSTLKDTYGKLVLQDSTETNLISHELAHQWWGNRVTCKSWNHFWLNEAMATYLSAAYNEYRFGQKKYQSDIDSYYEVYEAIKNRGNDKSLVFANWSNPSNDDRNLVYFKGAYVLHLLREKMGDEIFWDAIKFYTAKYFGESVETTDFQKAFEESSGIQLDGFFNEWIYKNER</sequence>
<evidence type="ECO:0000256" key="11">
    <source>
        <dbReference type="ARBA" id="ARBA00023049"/>
    </source>
</evidence>
<dbReference type="AlphaFoldDB" id="A0A935C4R2"/>
<dbReference type="InterPro" id="IPR027268">
    <property type="entry name" value="Peptidase_M4/M1_CTD_sf"/>
</dbReference>
<keyword evidence="8" id="KW-0479">Metal-binding</keyword>
<dbReference type="Pfam" id="PF01433">
    <property type="entry name" value="Peptidase_M1"/>
    <property type="match status" value="1"/>
</dbReference>
<dbReference type="InterPro" id="IPR042097">
    <property type="entry name" value="Aminopeptidase_N-like_N_sf"/>
</dbReference>
<dbReference type="GO" id="GO:0008270">
    <property type="term" value="F:zinc ion binding"/>
    <property type="evidence" value="ECO:0007669"/>
    <property type="project" value="InterPro"/>
</dbReference>
<dbReference type="EMBL" id="JAEQBW010000001">
    <property type="protein sequence ID" value="MBK6263410.1"/>
    <property type="molecule type" value="Genomic_DNA"/>
</dbReference>
<dbReference type="InterPro" id="IPR050344">
    <property type="entry name" value="Peptidase_M1_aminopeptidases"/>
</dbReference>
<dbReference type="Gene3D" id="2.60.40.1730">
    <property type="entry name" value="tricorn interacting facor f3 domain"/>
    <property type="match status" value="1"/>
</dbReference>
<dbReference type="RefSeq" id="WP_201429099.1">
    <property type="nucleotide sequence ID" value="NZ_JAEQBW010000001.1"/>
</dbReference>
<keyword evidence="9" id="KW-0378">Hydrolase</keyword>
<evidence type="ECO:0000256" key="2">
    <source>
        <dbReference type="ARBA" id="ARBA00001947"/>
    </source>
</evidence>
<gene>
    <name evidence="15" type="ORF">JKA74_00070</name>
</gene>
<dbReference type="PANTHER" id="PTHR11533">
    <property type="entry name" value="PROTEASE M1 ZINC METALLOPROTEASE"/>
    <property type="match status" value="1"/>
</dbReference>
<evidence type="ECO:0000256" key="4">
    <source>
        <dbReference type="ARBA" id="ARBA00012564"/>
    </source>
</evidence>
<proteinExistence type="inferred from homology"/>
<dbReference type="InterPro" id="IPR014782">
    <property type="entry name" value="Peptidase_M1_dom"/>
</dbReference>
<evidence type="ECO:0000256" key="10">
    <source>
        <dbReference type="ARBA" id="ARBA00022833"/>
    </source>
</evidence>
<comment type="caution">
    <text evidence="15">The sequence shown here is derived from an EMBL/GenBank/DDBJ whole genome shotgun (WGS) entry which is preliminary data.</text>
</comment>
<dbReference type="GO" id="GO:0043171">
    <property type="term" value="P:peptide catabolic process"/>
    <property type="evidence" value="ECO:0007669"/>
    <property type="project" value="TreeGrafter"/>
</dbReference>
<keyword evidence="6" id="KW-0031">Aminopeptidase</keyword>
<dbReference type="GO" id="GO:0005737">
    <property type="term" value="C:cytoplasm"/>
    <property type="evidence" value="ECO:0007669"/>
    <property type="project" value="TreeGrafter"/>
</dbReference>
<evidence type="ECO:0000256" key="3">
    <source>
        <dbReference type="ARBA" id="ARBA00010136"/>
    </source>
</evidence>
<evidence type="ECO:0000259" key="13">
    <source>
        <dbReference type="Pfam" id="PF01433"/>
    </source>
</evidence>
<dbReference type="Gene3D" id="1.10.390.10">
    <property type="entry name" value="Neutral Protease Domain 2"/>
    <property type="match status" value="1"/>
</dbReference>
<dbReference type="PRINTS" id="PR00756">
    <property type="entry name" value="ALADIPTASE"/>
</dbReference>
<feature type="domain" description="Peptidase M1 membrane alanine aminopeptidase" evidence="13">
    <location>
        <begin position="227"/>
        <end position="428"/>
    </location>
</feature>
<dbReference type="InterPro" id="IPR045357">
    <property type="entry name" value="Aminopeptidase_N-like_N"/>
</dbReference>
<dbReference type="GO" id="GO:0016285">
    <property type="term" value="F:alanyl aminopeptidase activity"/>
    <property type="evidence" value="ECO:0007669"/>
    <property type="project" value="UniProtKB-EC"/>
</dbReference>
<keyword evidence="11" id="KW-0482">Metalloprotease</keyword>
<evidence type="ECO:0000256" key="7">
    <source>
        <dbReference type="ARBA" id="ARBA00022670"/>
    </source>
</evidence>
<keyword evidence="10" id="KW-0862">Zinc</keyword>
<dbReference type="GO" id="GO:0016020">
    <property type="term" value="C:membrane"/>
    <property type="evidence" value="ECO:0007669"/>
    <property type="project" value="TreeGrafter"/>
</dbReference>
<feature type="chain" id="PRO_5037092720" description="Aminopeptidase N" evidence="12">
    <location>
        <begin position="22"/>
        <end position="434"/>
    </location>
</feature>
<comment type="cofactor">
    <cofactor evidence="2">
        <name>Zn(2+)</name>
        <dbReference type="ChEBI" id="CHEBI:29105"/>
    </cofactor>
</comment>
<dbReference type="GO" id="GO:0070006">
    <property type="term" value="F:metalloaminopeptidase activity"/>
    <property type="evidence" value="ECO:0007669"/>
    <property type="project" value="TreeGrafter"/>
</dbReference>
<dbReference type="EC" id="3.4.11.2" evidence="4"/>
<dbReference type="InterPro" id="IPR001930">
    <property type="entry name" value="Peptidase_M1"/>
</dbReference>
<evidence type="ECO:0000256" key="12">
    <source>
        <dbReference type="SAM" id="SignalP"/>
    </source>
</evidence>
<evidence type="ECO:0000256" key="6">
    <source>
        <dbReference type="ARBA" id="ARBA00022438"/>
    </source>
</evidence>
<dbReference type="PANTHER" id="PTHR11533:SF174">
    <property type="entry name" value="PUROMYCIN-SENSITIVE AMINOPEPTIDASE-RELATED"/>
    <property type="match status" value="1"/>
</dbReference>
<dbReference type="GO" id="GO:0006508">
    <property type="term" value="P:proteolysis"/>
    <property type="evidence" value="ECO:0007669"/>
    <property type="project" value="UniProtKB-KW"/>
</dbReference>
<dbReference type="GO" id="GO:0042277">
    <property type="term" value="F:peptide binding"/>
    <property type="evidence" value="ECO:0007669"/>
    <property type="project" value="TreeGrafter"/>
</dbReference>
<comment type="similarity">
    <text evidence="3">Belongs to the peptidase M1 family.</text>
</comment>
<keyword evidence="16" id="KW-1185">Reference proteome</keyword>
<reference evidence="15" key="1">
    <citation type="submission" date="2021-01" db="EMBL/GenBank/DDBJ databases">
        <title>Marivirga aurantiaca sp. nov., isolated from intertidal surface sediments.</title>
        <authorList>
            <person name="Zhang M."/>
        </authorList>
    </citation>
    <scope>NUCLEOTIDE SEQUENCE</scope>
    <source>
        <strain evidence="15">S37H4</strain>
    </source>
</reference>
<dbReference type="SUPFAM" id="SSF63737">
    <property type="entry name" value="Leukotriene A4 hydrolase N-terminal domain"/>
    <property type="match status" value="1"/>
</dbReference>
<dbReference type="GO" id="GO:0005615">
    <property type="term" value="C:extracellular space"/>
    <property type="evidence" value="ECO:0007669"/>
    <property type="project" value="TreeGrafter"/>
</dbReference>
<organism evidence="15 16">
    <name type="scientific">Marivirga aurantiaca</name>
    <dbReference type="NCBI Taxonomy" id="2802615"/>
    <lineage>
        <taxon>Bacteria</taxon>
        <taxon>Pseudomonadati</taxon>
        <taxon>Bacteroidota</taxon>
        <taxon>Cytophagia</taxon>
        <taxon>Cytophagales</taxon>
        <taxon>Marivirgaceae</taxon>
        <taxon>Marivirga</taxon>
    </lineage>
</organism>
<dbReference type="Proteomes" id="UP000611723">
    <property type="component" value="Unassembled WGS sequence"/>
</dbReference>
<evidence type="ECO:0000256" key="8">
    <source>
        <dbReference type="ARBA" id="ARBA00022723"/>
    </source>
</evidence>
<evidence type="ECO:0000256" key="5">
    <source>
        <dbReference type="ARBA" id="ARBA00015611"/>
    </source>
</evidence>
<feature type="domain" description="Aminopeptidase N-like N-terminal" evidence="14">
    <location>
        <begin position="32"/>
        <end position="188"/>
    </location>
</feature>
<name>A0A935C4R2_9BACT</name>
<accession>A0A935C4R2</accession>
<keyword evidence="12" id="KW-0732">Signal</keyword>
<dbReference type="SUPFAM" id="SSF55486">
    <property type="entry name" value="Metalloproteases ('zincins'), catalytic domain"/>
    <property type="match status" value="1"/>
</dbReference>
<evidence type="ECO:0000313" key="16">
    <source>
        <dbReference type="Proteomes" id="UP000611723"/>
    </source>
</evidence>
<keyword evidence="7" id="KW-0645">Protease</keyword>
<comment type="catalytic activity">
    <reaction evidence="1">
        <text>Release of an N-terminal amino acid, Xaa-|-Yaa- from a peptide, amide or arylamide. Xaa is preferably Ala, but may be most amino acids including Pro (slow action). When a terminal hydrophobic residue is followed by a prolyl residue, the two may be released as an intact Xaa-Pro dipeptide.</text>
        <dbReference type="EC" id="3.4.11.2"/>
    </reaction>
</comment>
<evidence type="ECO:0000256" key="1">
    <source>
        <dbReference type="ARBA" id="ARBA00000098"/>
    </source>
</evidence>
<evidence type="ECO:0000256" key="9">
    <source>
        <dbReference type="ARBA" id="ARBA00022801"/>
    </source>
</evidence>
<feature type="signal peptide" evidence="12">
    <location>
        <begin position="1"/>
        <end position="21"/>
    </location>
</feature>
<dbReference type="CDD" id="cd09603">
    <property type="entry name" value="M1_APN_like"/>
    <property type="match status" value="1"/>
</dbReference>
<evidence type="ECO:0000259" key="14">
    <source>
        <dbReference type="Pfam" id="PF17900"/>
    </source>
</evidence>
<dbReference type="Pfam" id="PF17900">
    <property type="entry name" value="Peptidase_M1_N"/>
    <property type="match status" value="1"/>
</dbReference>
<evidence type="ECO:0000313" key="15">
    <source>
        <dbReference type="EMBL" id="MBK6263410.1"/>
    </source>
</evidence>
<protein>
    <recommendedName>
        <fullName evidence="5">Aminopeptidase N</fullName>
        <ecNumber evidence="4">3.4.11.2</ecNumber>
    </recommendedName>
</protein>